<proteinExistence type="predicted"/>
<dbReference type="AlphaFoldDB" id="A0AAD7DA68"/>
<name>A0AAD7DA68_MYCRO</name>
<reference evidence="1" key="1">
    <citation type="submission" date="2023-03" db="EMBL/GenBank/DDBJ databases">
        <title>Massive genome expansion in bonnet fungi (Mycena s.s.) driven by repeated elements and novel gene families across ecological guilds.</title>
        <authorList>
            <consortium name="Lawrence Berkeley National Laboratory"/>
            <person name="Harder C.B."/>
            <person name="Miyauchi S."/>
            <person name="Viragh M."/>
            <person name="Kuo A."/>
            <person name="Thoen E."/>
            <person name="Andreopoulos B."/>
            <person name="Lu D."/>
            <person name="Skrede I."/>
            <person name="Drula E."/>
            <person name="Henrissat B."/>
            <person name="Morin E."/>
            <person name="Kohler A."/>
            <person name="Barry K."/>
            <person name="LaButti K."/>
            <person name="Morin E."/>
            <person name="Salamov A."/>
            <person name="Lipzen A."/>
            <person name="Mereny Z."/>
            <person name="Hegedus B."/>
            <person name="Baldrian P."/>
            <person name="Stursova M."/>
            <person name="Weitz H."/>
            <person name="Taylor A."/>
            <person name="Grigoriev I.V."/>
            <person name="Nagy L.G."/>
            <person name="Martin F."/>
            <person name="Kauserud H."/>
        </authorList>
    </citation>
    <scope>NUCLEOTIDE SEQUENCE</scope>
    <source>
        <strain evidence="1">CBHHK067</strain>
    </source>
</reference>
<evidence type="ECO:0000313" key="1">
    <source>
        <dbReference type="EMBL" id="KAJ7686402.1"/>
    </source>
</evidence>
<keyword evidence="2" id="KW-1185">Reference proteome</keyword>
<sequence>MFDHCSNITITDGNFNVLERRPSDFRSIRLGDLNLLTQMGNEEELISSVVKRRGPRLVRRKVIVGSRKVYRARIFGSQDPMTAVVYEGSQFEKWKHEAERRQSGRVRSPLCNQAQFTSTTTKLITITHFRQLHRESPLTSEFIEYQMPNATGSGSGCRLCYHDLRLQSDSSPSWLISVDLIPWEMCIELSVHDHIPLGKLATVGGDLLDFQVYFPDSERSKVEPRIRPWRDYRLSTSIYITALDTQWTRTRIVVPAASRTNMHFSSDSAIDNTPYTRKSWISQAPRLLHSGIATGVKLDDLLLIDHVYLSMRLHYPEQNTDPPSNMPYLFVSSPATRIKEDGTVWIEILPPDQRYYWSFDPSGEEQLEEDLAGQLSLPQVAFKVYACGRSWTTAQYDLLRKVHELKGVN</sequence>
<organism evidence="1 2">
    <name type="scientific">Mycena rosella</name>
    <name type="common">Pink bonnet</name>
    <name type="synonym">Agaricus rosellus</name>
    <dbReference type="NCBI Taxonomy" id="1033263"/>
    <lineage>
        <taxon>Eukaryota</taxon>
        <taxon>Fungi</taxon>
        <taxon>Dikarya</taxon>
        <taxon>Basidiomycota</taxon>
        <taxon>Agaricomycotina</taxon>
        <taxon>Agaricomycetes</taxon>
        <taxon>Agaricomycetidae</taxon>
        <taxon>Agaricales</taxon>
        <taxon>Marasmiineae</taxon>
        <taxon>Mycenaceae</taxon>
        <taxon>Mycena</taxon>
    </lineage>
</organism>
<protein>
    <submittedName>
        <fullName evidence="1">Uncharacterized protein</fullName>
    </submittedName>
</protein>
<evidence type="ECO:0000313" key="2">
    <source>
        <dbReference type="Proteomes" id="UP001221757"/>
    </source>
</evidence>
<dbReference type="Proteomes" id="UP001221757">
    <property type="component" value="Unassembled WGS sequence"/>
</dbReference>
<accession>A0AAD7DA68</accession>
<comment type="caution">
    <text evidence="1">The sequence shown here is derived from an EMBL/GenBank/DDBJ whole genome shotgun (WGS) entry which is preliminary data.</text>
</comment>
<dbReference type="EMBL" id="JARKIE010000096">
    <property type="protein sequence ID" value="KAJ7686402.1"/>
    <property type="molecule type" value="Genomic_DNA"/>
</dbReference>
<gene>
    <name evidence="1" type="ORF">B0H17DRAFT_1304237</name>
</gene>